<accession>A0ABW4N7F4</accession>
<keyword evidence="2" id="KW-1185">Reference proteome</keyword>
<reference evidence="2" key="1">
    <citation type="journal article" date="2019" name="Int. J. Syst. Evol. Microbiol.">
        <title>The Global Catalogue of Microorganisms (GCM) 10K type strain sequencing project: providing services to taxonomists for standard genome sequencing and annotation.</title>
        <authorList>
            <consortium name="The Broad Institute Genomics Platform"/>
            <consortium name="The Broad Institute Genome Sequencing Center for Infectious Disease"/>
            <person name="Wu L."/>
            <person name="Ma J."/>
        </authorList>
    </citation>
    <scope>NUCLEOTIDE SEQUENCE [LARGE SCALE GENOMIC DNA]</scope>
    <source>
        <strain evidence="2">DFY28</strain>
    </source>
</reference>
<dbReference type="Proteomes" id="UP001597237">
    <property type="component" value="Unassembled WGS sequence"/>
</dbReference>
<name>A0ABW4N7F4_9CAUL</name>
<dbReference type="RefSeq" id="WP_377283382.1">
    <property type="nucleotide sequence ID" value="NZ_JBHRSI010000009.1"/>
</dbReference>
<evidence type="ECO:0008006" key="3">
    <source>
        <dbReference type="Google" id="ProtNLM"/>
    </source>
</evidence>
<organism evidence="1 2">
    <name type="scientific">Phenylobacterium terrae</name>
    <dbReference type="NCBI Taxonomy" id="2665495"/>
    <lineage>
        <taxon>Bacteria</taxon>
        <taxon>Pseudomonadati</taxon>
        <taxon>Pseudomonadota</taxon>
        <taxon>Alphaproteobacteria</taxon>
        <taxon>Caulobacterales</taxon>
        <taxon>Caulobacteraceae</taxon>
        <taxon>Phenylobacterium</taxon>
    </lineage>
</organism>
<sequence>MTDKIIITYRSNGQPLGVQDCDEDHIANTVAALANAVGETLQYAVVETWPDIMSLTPIDGINGPLDYAISSTSFTSNSVTYNAARLDHFANGCTLVIDDVDVTSSITWVDETVQNRVDITPTEIGTWTGTLSKDGYTPVVFTVTRTANSVSANAVSG</sequence>
<dbReference type="EMBL" id="JBHUEY010000012">
    <property type="protein sequence ID" value="MFD1785803.1"/>
    <property type="molecule type" value="Genomic_DNA"/>
</dbReference>
<gene>
    <name evidence="1" type="ORF">ACFSC0_20590</name>
</gene>
<proteinExistence type="predicted"/>
<protein>
    <recommendedName>
        <fullName evidence="3">Virion structural protein</fullName>
    </recommendedName>
</protein>
<comment type="caution">
    <text evidence="1">The sequence shown here is derived from an EMBL/GenBank/DDBJ whole genome shotgun (WGS) entry which is preliminary data.</text>
</comment>
<evidence type="ECO:0000313" key="1">
    <source>
        <dbReference type="EMBL" id="MFD1785803.1"/>
    </source>
</evidence>
<evidence type="ECO:0000313" key="2">
    <source>
        <dbReference type="Proteomes" id="UP001597237"/>
    </source>
</evidence>